<proteinExistence type="predicted"/>
<reference evidence="1 2" key="1">
    <citation type="submission" date="2020-08" db="EMBL/GenBank/DDBJ databases">
        <title>Winogradskyella ouciana sp. nov., isolated from the hadal seawater of the Mariana Trench.</title>
        <authorList>
            <person name="He X."/>
        </authorList>
    </citation>
    <scope>NUCLEOTIDE SEQUENCE [LARGE SCALE GENOMIC DNA]</scope>
    <source>
        <strain evidence="1 2">KCTC 22026</strain>
    </source>
</reference>
<dbReference type="EMBL" id="JACOME010000001">
    <property type="protein sequence ID" value="MBC3845888.1"/>
    <property type="molecule type" value="Genomic_DNA"/>
</dbReference>
<gene>
    <name evidence="1" type="ORF">H6H04_05825</name>
</gene>
<comment type="caution">
    <text evidence="1">The sequence shown here is derived from an EMBL/GenBank/DDBJ whole genome shotgun (WGS) entry which is preliminary data.</text>
</comment>
<dbReference type="Proteomes" id="UP000607435">
    <property type="component" value="Unassembled WGS sequence"/>
</dbReference>
<organism evidence="1 2">
    <name type="scientific">Winogradskyella echinorum</name>
    <dbReference type="NCBI Taxonomy" id="538189"/>
    <lineage>
        <taxon>Bacteria</taxon>
        <taxon>Pseudomonadati</taxon>
        <taxon>Bacteroidota</taxon>
        <taxon>Flavobacteriia</taxon>
        <taxon>Flavobacteriales</taxon>
        <taxon>Flavobacteriaceae</taxon>
        <taxon>Winogradskyella</taxon>
    </lineage>
</organism>
<evidence type="ECO:0000313" key="2">
    <source>
        <dbReference type="Proteomes" id="UP000607435"/>
    </source>
</evidence>
<accession>A0ABR6XZI2</accession>
<dbReference type="RefSeq" id="WP_186844979.1">
    <property type="nucleotide sequence ID" value="NZ_JACOME010000001.1"/>
</dbReference>
<evidence type="ECO:0008006" key="3">
    <source>
        <dbReference type="Google" id="ProtNLM"/>
    </source>
</evidence>
<protein>
    <recommendedName>
        <fullName evidence="3">Prophage protein</fullName>
    </recommendedName>
</protein>
<evidence type="ECO:0000313" key="1">
    <source>
        <dbReference type="EMBL" id="MBC3845888.1"/>
    </source>
</evidence>
<sequence>MKSNTNKNLPCAIFGHNYIRSKTNIDYTVELTCTHCDVVVVTDDNGNFDTNTVTNTQLKDTLQKLYRLKQRTLKTKAS</sequence>
<keyword evidence="2" id="KW-1185">Reference proteome</keyword>
<name>A0ABR6XZI2_9FLAO</name>